<comment type="caution">
    <text evidence="2">The sequence shown here is derived from an EMBL/GenBank/DDBJ whole genome shotgun (WGS) entry which is preliminary data.</text>
</comment>
<evidence type="ECO:0000313" key="2">
    <source>
        <dbReference type="EMBL" id="OHT10419.1"/>
    </source>
</evidence>
<feature type="compositionally biased region" description="Basic and acidic residues" evidence="1">
    <location>
        <begin position="1539"/>
        <end position="1550"/>
    </location>
</feature>
<keyword evidence="3" id="KW-1185">Reference proteome</keyword>
<feature type="compositionally biased region" description="Low complexity" evidence="1">
    <location>
        <begin position="1525"/>
        <end position="1538"/>
    </location>
</feature>
<sequence length="1766" mass="204518">MNFFAKIPESFIEALSVRSLCSLNPITSLCYLSSLNRRSALLILNSFSGRRPPFLMKKPLFSQQFDWQRHCLTKIFDVEADTNFDFDLFYKSVLQRIKSVYATNIINFLNDNTISKESDEIKLFHSFFLLLSEFQPLYYSLKERCLPDDLRFEGSKIKLIDRIGNKFFECSPSISFDYLKMNNMEELYELFELPAIYQNSEKSKEIQNSFFNSHLFPKVSFFGGSSSLGSLFNTSAVKREHFIDIVMKLSINSLENSNFEEAIKFLALFPDLQSYSFICILHKKINDINWLSAAVQQTENIKKCDILKRIKSDLSLVNEIQNWTGQLTTMNELKVKSIPFIFKMFLLSLNEEPFRNLREMSLFSISDEKWQIDNDFIDSFFTLFYAIKLFETNDDCYFDNIEFHISRISNKKLLFSLSVDLFSLLFLKNNNNEYFTWRTTAERLLTILLSVSDDETNNFSKCLSSAFNKIQCVSVLFPHNLTIDSVLFPSIEIFANSLEKKEFDIIQMISASDPKLSVFSHRHKQICNYEKNKSLDSLDDPFIRLEILCSYDSASQQFNNFKGNFDSFPIKFDDLAIDENDLNILIENRKSQKNLQFIVEENKIEINRLSLKLSKLSVTTWCDTPKVENCKLLNSFFNYLDKMIPPLLETKNNKTIVDCLSIEPRNILSTLVKNNEINAAHKISEIFQIDLIESIVKSGSTSQECISVLSNEGKVLPICQTLNEKDYFDDYSEILKKYKIRKHSKSSLNYSINLNIHNENAKNAEDIIKCMTIFDDSQQNGVPKIGISEAIKKLIIIKPLPITELIEVLWRSNEDEFLEILFPVLPTTNLNDLLTVCSECFFDKIYEIIAALIEVSKIVSPFPLSTSFSFLLADKNYKLAAKICTHLKYFFNALKIVREEVLKAIKNGEKIDDLLELDPSFENELIQSLPHKYRIEGITADFFEKIPTDWKRQPTPHETILANLEDMKTVVQFFDQYDFLNIDKDILSWINAKITISDEPIIRKIPYLMNIIRQNIPIIRNLNEIIQLVVKSLIQFISLFSVYDPHSELTAYIALNKINSALLTLNNIKEKYLLKSHVLDSLDQIINYSTAALHFTEKFPCTKFGTQYSFGNLTQPSTGELLAKYCYLYDFLKTAEDVSKAWNISTSVLQDEYALKCCKINVGFKNSNKKGSRSFGDSNDLNSYSNALSNTNNNDLISDELNEFMCDRRQKKSQRTISIVRDYVCCFSHLSFFDPNVCSILSDLAEVETLVRVDFFKFDDYDSLLSSPSKTPVSIFKKLFSKSPNSPASNESVSKSFSNSDLNKDSLLNDEKNEPHFYKRIQKMCIVDESVAPAVIVSSKKLTHYLKWKAPIFERIYYYASVGKFEKALSLFIKIENFPSKQEKWNIFLEGLFIPSIAYNYLSRMLFRIKCSDYIRFFGSLFEKLLSIAMKSELINLQYEIQMMLERYDQATVTAINIFKETDSIKIKLRSLDLALRAAIEDIKITSSDENKTENKSENKGENRFENKTENNQNEAFDNVFVKTNSKNAENENNNEKSSNPEKNDGETKAQVRKVKANFDPSVVTSPNKPLQRKRMYSKELIYEYTKLISLQKQFCEFCEFSNLNLFSGRSNCEQMVVFLLKNEQFRLVVDIIIQTQVSLKQVSTKLVDILLNEEDENIINVVKRFEKIAPGFMFKIFISEMIVRAAYILNDERLVSIFLKTIEEKRLKCALLVEFYRFEEAFATAKEGKIEEFLPMIANLASKEGKLQLMYDITHYIEKINKAAA</sequence>
<feature type="compositionally biased region" description="Low complexity" evidence="1">
    <location>
        <begin position="1289"/>
        <end position="1300"/>
    </location>
</feature>
<feature type="region of interest" description="Disordered" evidence="1">
    <location>
        <begin position="1489"/>
        <end position="1510"/>
    </location>
</feature>
<protein>
    <submittedName>
        <fullName evidence="2">Uncharacterized protein</fullName>
    </submittedName>
</protein>
<organism evidence="2 3">
    <name type="scientific">Tritrichomonas foetus</name>
    <dbReference type="NCBI Taxonomy" id="1144522"/>
    <lineage>
        <taxon>Eukaryota</taxon>
        <taxon>Metamonada</taxon>
        <taxon>Parabasalia</taxon>
        <taxon>Tritrichomonadida</taxon>
        <taxon>Tritrichomonadidae</taxon>
        <taxon>Tritrichomonas</taxon>
    </lineage>
</organism>
<dbReference type="GeneID" id="94836021"/>
<proteinExistence type="predicted"/>
<dbReference type="VEuPathDB" id="TrichDB:TRFO_20302"/>
<feature type="compositionally biased region" description="Basic and acidic residues" evidence="1">
    <location>
        <begin position="1489"/>
        <end position="1509"/>
    </location>
</feature>
<reference evidence="2" key="1">
    <citation type="submission" date="2016-10" db="EMBL/GenBank/DDBJ databases">
        <authorList>
            <person name="Benchimol M."/>
            <person name="Almeida L.G."/>
            <person name="Vasconcelos A.T."/>
            <person name="Perreira-Neves A."/>
            <person name="Rosa I.A."/>
            <person name="Tasca T."/>
            <person name="Bogo M.R."/>
            <person name="de Souza W."/>
        </authorList>
    </citation>
    <scope>NUCLEOTIDE SEQUENCE [LARGE SCALE GENOMIC DNA]</scope>
    <source>
        <strain evidence="2">K</strain>
    </source>
</reference>
<dbReference type="Proteomes" id="UP000179807">
    <property type="component" value="Unassembled WGS sequence"/>
</dbReference>
<dbReference type="EMBL" id="MLAK01000612">
    <property type="protein sequence ID" value="OHT10419.1"/>
    <property type="molecule type" value="Genomic_DNA"/>
</dbReference>
<feature type="region of interest" description="Disordered" evidence="1">
    <location>
        <begin position="1282"/>
        <end position="1308"/>
    </location>
</feature>
<accession>A0A1J4KGS9</accession>
<evidence type="ECO:0000256" key="1">
    <source>
        <dbReference type="SAM" id="MobiDB-lite"/>
    </source>
</evidence>
<evidence type="ECO:0000313" key="3">
    <source>
        <dbReference type="Proteomes" id="UP000179807"/>
    </source>
</evidence>
<dbReference type="RefSeq" id="XP_068363555.1">
    <property type="nucleotide sequence ID" value="XM_068501317.1"/>
</dbReference>
<gene>
    <name evidence="2" type="ORF">TRFO_20302</name>
</gene>
<feature type="region of interest" description="Disordered" evidence="1">
    <location>
        <begin position="1525"/>
        <end position="1551"/>
    </location>
</feature>
<name>A0A1J4KGS9_9EUKA</name>